<reference evidence="10 11" key="1">
    <citation type="submission" date="2023-09" db="EMBL/GenBank/DDBJ databases">
        <authorList>
            <person name="Rey-Velasco X."/>
        </authorList>
    </citation>
    <scope>NUCLEOTIDE SEQUENCE [LARGE SCALE GENOMIC DNA]</scope>
    <source>
        <strain evidence="10 11">P117</strain>
    </source>
</reference>
<comment type="subcellular location">
    <subcellularLocation>
        <location evidence="1">Cell membrane</location>
        <topology evidence="1">Multi-pass membrane protein</topology>
    </subcellularLocation>
</comment>
<comment type="similarity">
    <text evidence="6">Belongs to the ABC-4 integral membrane protein family.</text>
</comment>
<keyword evidence="11" id="KW-1185">Reference proteome</keyword>
<feature type="domain" description="ABC3 transporter permease C-terminal" evidence="8">
    <location>
        <begin position="283"/>
        <end position="405"/>
    </location>
</feature>
<feature type="transmembrane region" description="Helical" evidence="7">
    <location>
        <begin position="706"/>
        <end position="726"/>
    </location>
</feature>
<evidence type="ECO:0000256" key="7">
    <source>
        <dbReference type="SAM" id="Phobius"/>
    </source>
</evidence>
<keyword evidence="2" id="KW-1003">Cell membrane</keyword>
<dbReference type="RefSeq" id="WP_311369833.1">
    <property type="nucleotide sequence ID" value="NZ_JAVRHX010000006.1"/>
</dbReference>
<dbReference type="InterPro" id="IPR025857">
    <property type="entry name" value="MacB_PCD"/>
</dbReference>
<comment type="caution">
    <text evidence="10">The sequence shown here is derived from an EMBL/GenBank/DDBJ whole genome shotgun (WGS) entry which is preliminary data.</text>
</comment>
<dbReference type="PANTHER" id="PTHR30572:SF4">
    <property type="entry name" value="ABC TRANSPORTER PERMEASE YTRF"/>
    <property type="match status" value="1"/>
</dbReference>
<feature type="domain" description="MacB-like periplasmic core" evidence="9">
    <location>
        <begin position="21"/>
        <end position="235"/>
    </location>
</feature>
<feature type="transmembrane region" description="Helical" evidence="7">
    <location>
        <begin position="274"/>
        <end position="301"/>
    </location>
</feature>
<proteinExistence type="inferred from homology"/>
<evidence type="ECO:0000313" key="10">
    <source>
        <dbReference type="EMBL" id="MDT0596310.1"/>
    </source>
</evidence>
<evidence type="ECO:0000256" key="6">
    <source>
        <dbReference type="ARBA" id="ARBA00038076"/>
    </source>
</evidence>
<keyword evidence="5 7" id="KW-0472">Membrane</keyword>
<dbReference type="Proteomes" id="UP001253545">
    <property type="component" value="Unassembled WGS sequence"/>
</dbReference>
<feature type="transmembrane region" description="Helical" evidence="7">
    <location>
        <begin position="430"/>
        <end position="451"/>
    </location>
</feature>
<accession>A0ABU2ZUJ8</accession>
<feature type="domain" description="ABC3 transporter permease C-terminal" evidence="8">
    <location>
        <begin position="711"/>
        <end position="822"/>
    </location>
</feature>
<evidence type="ECO:0000256" key="1">
    <source>
        <dbReference type="ARBA" id="ARBA00004651"/>
    </source>
</evidence>
<dbReference type="InterPro" id="IPR050250">
    <property type="entry name" value="Macrolide_Exporter_MacB"/>
</dbReference>
<feature type="transmembrane region" description="Helical" evidence="7">
    <location>
        <begin position="370"/>
        <end position="394"/>
    </location>
</feature>
<feature type="transmembrane region" description="Helical" evidence="7">
    <location>
        <begin position="20"/>
        <end position="42"/>
    </location>
</feature>
<dbReference type="InterPro" id="IPR003838">
    <property type="entry name" value="ABC3_permease_C"/>
</dbReference>
<feature type="transmembrane region" description="Helical" evidence="7">
    <location>
        <begin position="791"/>
        <end position="812"/>
    </location>
</feature>
<dbReference type="Pfam" id="PF12704">
    <property type="entry name" value="MacB_PCD"/>
    <property type="match status" value="2"/>
</dbReference>
<evidence type="ECO:0000256" key="3">
    <source>
        <dbReference type="ARBA" id="ARBA00022692"/>
    </source>
</evidence>
<evidence type="ECO:0000259" key="8">
    <source>
        <dbReference type="Pfam" id="PF02687"/>
    </source>
</evidence>
<feature type="transmembrane region" description="Helical" evidence="7">
    <location>
        <begin position="762"/>
        <end position="785"/>
    </location>
</feature>
<organism evidence="10 11">
    <name type="scientific">Glaciecola petra</name>
    <dbReference type="NCBI Taxonomy" id="3075602"/>
    <lineage>
        <taxon>Bacteria</taxon>
        <taxon>Pseudomonadati</taxon>
        <taxon>Pseudomonadota</taxon>
        <taxon>Gammaproteobacteria</taxon>
        <taxon>Alteromonadales</taxon>
        <taxon>Alteromonadaceae</taxon>
        <taxon>Glaciecola</taxon>
    </lineage>
</organism>
<dbReference type="EMBL" id="JAVRHX010000006">
    <property type="protein sequence ID" value="MDT0596310.1"/>
    <property type="molecule type" value="Genomic_DNA"/>
</dbReference>
<evidence type="ECO:0000256" key="4">
    <source>
        <dbReference type="ARBA" id="ARBA00022989"/>
    </source>
</evidence>
<evidence type="ECO:0000313" key="11">
    <source>
        <dbReference type="Proteomes" id="UP001253545"/>
    </source>
</evidence>
<keyword evidence="4 7" id="KW-1133">Transmembrane helix</keyword>
<gene>
    <name evidence="10" type="ORF">RM552_15760</name>
</gene>
<feature type="transmembrane region" description="Helical" evidence="7">
    <location>
        <begin position="329"/>
        <end position="350"/>
    </location>
</feature>
<dbReference type="Pfam" id="PF02687">
    <property type="entry name" value="FtsX"/>
    <property type="match status" value="2"/>
</dbReference>
<feature type="domain" description="MacB-like periplasmic core" evidence="9">
    <location>
        <begin position="441"/>
        <end position="648"/>
    </location>
</feature>
<keyword evidence="3 7" id="KW-0812">Transmembrane</keyword>
<protein>
    <submittedName>
        <fullName evidence="10">FtsX-like permease family protein</fullName>
    </submittedName>
</protein>
<evidence type="ECO:0000259" key="9">
    <source>
        <dbReference type="Pfam" id="PF12704"/>
    </source>
</evidence>
<evidence type="ECO:0000256" key="5">
    <source>
        <dbReference type="ARBA" id="ARBA00023136"/>
    </source>
</evidence>
<dbReference type="PANTHER" id="PTHR30572">
    <property type="entry name" value="MEMBRANE COMPONENT OF TRANSPORTER-RELATED"/>
    <property type="match status" value="1"/>
</dbReference>
<name>A0ABU2ZUJ8_9ALTE</name>
<sequence length="829" mass="91854">MSLTLDIKYAARLLSKKPSFTALTVAIVAVGLGLTLYTFSLLNSLLFSPLSFADNKPIFAVEGFYDHTHLSRRPLMAFDAYNLQQNNAIFEEMGFYQEGTTFVGGPDEGLRKFNSSYVTANMFTFTDIQPILGRVLQEEDHFEGAEAVLVLGFDMWQNYFNGDPNIIDQIVPIDGADPARVVGVMPEGFGFPAIAQMWQPLSQDVVAPTQRNYGWVYGFAKLKDGVSLSQAEVSLNEKSREIAASLTDDFNWLIPDNNLYFSIEPIKKANITQYYGMFIALFIVVFLILLLACINVGNLLLARVNERIKEVAIRVALGVPRKRLVLQMLWESIFICLLGGFLAILLAGWGLDITNHVFDSAYEVDNLKPFWWVVALDSDALVALAIAIIAMVLITGFIPAWKSLNGDFNSVLRDGTRGALGKKAANVSRVLVISEILLSCVVLVMATILLVSSYSAGNADYGVNTSKRLTAQIQLSPSDFPVRWDTEFEFEDRQIRTKFYYDLKTELENNQNVEAAIYMSQLPGTGGGTSYFEIEGQKAEVLNENPYSNNEAVSSGSWHALDMQIVQGRDFDYRDVGLEVDSIIINESIARDFFPDGDAIGQRVRRAREEDYEGGWSTIVGVVSDSFHGTTMDFSSASYNSYHPMDNWGPFSIMMAMHYRGTQAEAQQILFDTVNKVNPNVGVFHVQSYDALIKKPMILISAVSKIFLLCGVVAAFLAASGIYAVAANSVQQRTQEIGVRRALGSSDGKILSLFMTQASWQLLLGIACGVGISIWLLSLMAQTMIFSQSSYLIAMLGMPSLIICMVLLATYIPTRRVVQMEPSDALHYN</sequence>
<evidence type="ECO:0000256" key="2">
    <source>
        <dbReference type="ARBA" id="ARBA00022475"/>
    </source>
</evidence>